<sequence>MKRLVLASASPRRRELLSQAGIDYEVCVSDQEERNLWHTPEQLVMNLAMLKTTDVYEKLGSDDERWILGADTVVSLDGEIFGKPADETEAFKMLQRLQGRTHQVFTGVCLKMGDITRIFCEKTDVTMYELSDEQIQDYIRTGEPMDKAGAYGIQGMGAVLIRGIRGDYNNVVGLPLARVWHMMAAHGEMRLAGESRTANGLSTDDAKGQC</sequence>
<dbReference type="GO" id="GO:0009117">
    <property type="term" value="P:nucleotide metabolic process"/>
    <property type="evidence" value="ECO:0007669"/>
    <property type="project" value="UniProtKB-KW"/>
</dbReference>
<evidence type="ECO:0000256" key="6">
    <source>
        <dbReference type="HAMAP-Rule" id="MF_00528"/>
    </source>
</evidence>
<dbReference type="GO" id="GO:0047429">
    <property type="term" value="F:nucleoside triphosphate diphosphatase activity"/>
    <property type="evidence" value="ECO:0007669"/>
    <property type="project" value="UniProtKB-EC"/>
</dbReference>
<proteinExistence type="inferred from homology"/>
<evidence type="ECO:0000256" key="1">
    <source>
        <dbReference type="ARBA" id="ARBA00001968"/>
    </source>
</evidence>
<evidence type="ECO:0000256" key="3">
    <source>
        <dbReference type="ARBA" id="ARBA00022490"/>
    </source>
</evidence>
<dbReference type="FunFam" id="3.90.950.10:FF:000005">
    <property type="entry name" value="7-methyl-GTP pyrophosphatase"/>
    <property type="match status" value="1"/>
</dbReference>
<evidence type="ECO:0000313" key="7">
    <source>
        <dbReference type="EMBL" id="HIU01743.1"/>
    </source>
</evidence>
<comment type="function">
    <text evidence="6">Nucleoside triphosphate pyrophosphatase that hydrolyzes dTTP and UTP. May have a dual role in cell division arrest and in preventing the incorporation of modified nucleotides into cellular nucleic acids.</text>
</comment>
<dbReference type="PANTHER" id="PTHR43213">
    <property type="entry name" value="BIFUNCTIONAL DTTP/UTP PYROPHOSPHATASE/METHYLTRANSFERASE PROTEIN-RELATED"/>
    <property type="match status" value="1"/>
</dbReference>
<comment type="similarity">
    <text evidence="6">Belongs to the Maf family. YhdE subfamily.</text>
</comment>
<dbReference type="PANTHER" id="PTHR43213:SF5">
    <property type="entry name" value="BIFUNCTIONAL DTTP_UTP PYROPHOSPHATASE_METHYLTRANSFERASE PROTEIN-RELATED"/>
    <property type="match status" value="1"/>
</dbReference>
<evidence type="ECO:0000256" key="4">
    <source>
        <dbReference type="ARBA" id="ARBA00022801"/>
    </source>
</evidence>
<comment type="subcellular location">
    <subcellularLocation>
        <location evidence="2 6">Cytoplasm</location>
    </subcellularLocation>
</comment>
<feature type="site" description="Important for substrate specificity" evidence="6">
    <location>
        <position position="154"/>
    </location>
</feature>
<dbReference type="EC" id="3.6.1.9" evidence="6"/>
<dbReference type="InterPro" id="IPR003697">
    <property type="entry name" value="Maf-like"/>
</dbReference>
<feature type="site" description="Important for substrate specificity" evidence="6">
    <location>
        <position position="12"/>
    </location>
</feature>
<comment type="catalytic activity">
    <reaction evidence="6">
        <text>UTP + H2O = UMP + diphosphate + H(+)</text>
        <dbReference type="Rhea" id="RHEA:29395"/>
        <dbReference type="ChEBI" id="CHEBI:15377"/>
        <dbReference type="ChEBI" id="CHEBI:15378"/>
        <dbReference type="ChEBI" id="CHEBI:33019"/>
        <dbReference type="ChEBI" id="CHEBI:46398"/>
        <dbReference type="ChEBI" id="CHEBI:57865"/>
        <dbReference type="EC" id="3.6.1.9"/>
    </reaction>
</comment>
<reference evidence="7" key="1">
    <citation type="submission" date="2020-10" db="EMBL/GenBank/DDBJ databases">
        <authorList>
            <person name="Gilroy R."/>
        </authorList>
    </citation>
    <scope>NUCLEOTIDE SEQUENCE</scope>
    <source>
        <strain evidence="7">CHK187-14744</strain>
    </source>
</reference>
<dbReference type="NCBIfam" id="TIGR00172">
    <property type="entry name" value="maf"/>
    <property type="match status" value="1"/>
</dbReference>
<keyword evidence="3 6" id="KW-0963">Cytoplasm</keyword>
<evidence type="ECO:0000256" key="5">
    <source>
        <dbReference type="ARBA" id="ARBA00023080"/>
    </source>
</evidence>
<dbReference type="HAMAP" id="MF_00528">
    <property type="entry name" value="Maf"/>
    <property type="match status" value="1"/>
</dbReference>
<dbReference type="EMBL" id="DVLT01000004">
    <property type="protein sequence ID" value="HIU01743.1"/>
    <property type="molecule type" value="Genomic_DNA"/>
</dbReference>
<evidence type="ECO:0000256" key="2">
    <source>
        <dbReference type="ARBA" id="ARBA00004496"/>
    </source>
</evidence>
<comment type="cofactor">
    <cofactor evidence="1 6">
        <name>a divalent metal cation</name>
        <dbReference type="ChEBI" id="CHEBI:60240"/>
    </cofactor>
</comment>
<dbReference type="SUPFAM" id="SSF52972">
    <property type="entry name" value="ITPase-like"/>
    <property type="match status" value="1"/>
</dbReference>
<dbReference type="Proteomes" id="UP000824164">
    <property type="component" value="Unassembled WGS sequence"/>
</dbReference>
<comment type="caution">
    <text evidence="7">The sequence shown here is derived from an EMBL/GenBank/DDBJ whole genome shotgun (WGS) entry which is preliminary data.</text>
</comment>
<dbReference type="GO" id="GO:0005737">
    <property type="term" value="C:cytoplasm"/>
    <property type="evidence" value="ECO:0007669"/>
    <property type="project" value="UniProtKB-SubCell"/>
</dbReference>
<dbReference type="AlphaFoldDB" id="A0A9D1KVW1"/>
<dbReference type="CDD" id="cd00555">
    <property type="entry name" value="Maf"/>
    <property type="match status" value="1"/>
</dbReference>
<gene>
    <name evidence="7" type="primary">maf</name>
    <name evidence="7" type="ORF">IAB63_00640</name>
</gene>
<comment type="caution">
    <text evidence="6">Lacks conserved residue(s) required for the propagation of feature annotation.</text>
</comment>
<name>A0A9D1KVW1_9FIRM</name>
<reference evidence="7" key="2">
    <citation type="journal article" date="2021" name="PeerJ">
        <title>Extensive microbial diversity within the chicken gut microbiome revealed by metagenomics and culture.</title>
        <authorList>
            <person name="Gilroy R."/>
            <person name="Ravi A."/>
            <person name="Getino M."/>
            <person name="Pursley I."/>
            <person name="Horton D.L."/>
            <person name="Alikhan N.F."/>
            <person name="Baker D."/>
            <person name="Gharbi K."/>
            <person name="Hall N."/>
            <person name="Watson M."/>
            <person name="Adriaenssens E.M."/>
            <person name="Foster-Nyarko E."/>
            <person name="Jarju S."/>
            <person name="Secka A."/>
            <person name="Antonio M."/>
            <person name="Oren A."/>
            <person name="Chaudhuri R.R."/>
            <person name="La Ragione R."/>
            <person name="Hildebrand F."/>
            <person name="Pallen M.J."/>
        </authorList>
    </citation>
    <scope>NUCLEOTIDE SEQUENCE</scope>
    <source>
        <strain evidence="7">CHK187-14744</strain>
    </source>
</reference>
<keyword evidence="4 6" id="KW-0378">Hydrolase</keyword>
<comment type="catalytic activity">
    <reaction evidence="6">
        <text>dTTP + H2O = dTMP + diphosphate + H(+)</text>
        <dbReference type="Rhea" id="RHEA:28534"/>
        <dbReference type="ChEBI" id="CHEBI:15377"/>
        <dbReference type="ChEBI" id="CHEBI:15378"/>
        <dbReference type="ChEBI" id="CHEBI:33019"/>
        <dbReference type="ChEBI" id="CHEBI:37568"/>
        <dbReference type="ChEBI" id="CHEBI:63528"/>
        <dbReference type="EC" id="3.6.1.9"/>
    </reaction>
</comment>
<accession>A0A9D1KVW1</accession>
<protein>
    <recommendedName>
        <fullName evidence="6">dTTP/UTP pyrophosphatase</fullName>
        <shortName evidence="6">dTTPase/UTPase</shortName>
        <ecNumber evidence="6">3.6.1.9</ecNumber>
    </recommendedName>
    <alternativeName>
        <fullName evidence="6">Nucleoside triphosphate pyrophosphatase</fullName>
    </alternativeName>
    <alternativeName>
        <fullName evidence="6">Nucleotide pyrophosphatase</fullName>
        <shortName evidence="6">Nucleotide PPase</shortName>
    </alternativeName>
</protein>
<dbReference type="InterPro" id="IPR029001">
    <property type="entry name" value="ITPase-like_fam"/>
</dbReference>
<dbReference type="Gene3D" id="3.90.950.10">
    <property type="match status" value="1"/>
</dbReference>
<organism evidence="7 8">
    <name type="scientific">Candidatus Onthocola gallistercoris</name>
    <dbReference type="NCBI Taxonomy" id="2840876"/>
    <lineage>
        <taxon>Bacteria</taxon>
        <taxon>Bacillati</taxon>
        <taxon>Bacillota</taxon>
        <taxon>Bacilli</taxon>
        <taxon>Candidatus Onthocola</taxon>
    </lineage>
</organism>
<feature type="site" description="Important for substrate specificity" evidence="6">
    <location>
        <position position="72"/>
    </location>
</feature>
<dbReference type="Pfam" id="PF02545">
    <property type="entry name" value="Maf"/>
    <property type="match status" value="1"/>
</dbReference>
<evidence type="ECO:0000313" key="8">
    <source>
        <dbReference type="Proteomes" id="UP000824164"/>
    </source>
</evidence>
<feature type="active site" description="Proton acceptor" evidence="6">
    <location>
        <position position="71"/>
    </location>
</feature>
<dbReference type="PIRSF" id="PIRSF006305">
    <property type="entry name" value="Maf"/>
    <property type="match status" value="1"/>
</dbReference>
<keyword evidence="5 6" id="KW-0546">Nucleotide metabolism</keyword>